<protein>
    <submittedName>
        <fullName evidence="3">Uncharacterized protein</fullName>
    </submittedName>
</protein>
<dbReference type="Proteomes" id="UP001140011">
    <property type="component" value="Unassembled WGS sequence"/>
</dbReference>
<evidence type="ECO:0000313" key="4">
    <source>
        <dbReference type="Proteomes" id="UP001140011"/>
    </source>
</evidence>
<comment type="caution">
    <text evidence="3">The sequence shown here is derived from an EMBL/GenBank/DDBJ whole genome shotgun (WGS) entry which is preliminary data.</text>
</comment>
<evidence type="ECO:0000256" key="2">
    <source>
        <dbReference type="SAM" id="Phobius"/>
    </source>
</evidence>
<feature type="compositionally biased region" description="Basic and acidic residues" evidence="1">
    <location>
        <begin position="38"/>
        <end position="48"/>
    </location>
</feature>
<dbReference type="InterPro" id="IPR033579">
    <property type="entry name" value="TMEM128"/>
</dbReference>
<accession>A0A9W8GQL5</accession>
<feature type="transmembrane region" description="Helical" evidence="2">
    <location>
        <begin position="171"/>
        <end position="189"/>
    </location>
</feature>
<keyword evidence="2" id="KW-0812">Transmembrane</keyword>
<dbReference type="OrthoDB" id="5569807at2759"/>
<keyword evidence="2" id="KW-1133">Transmembrane helix</keyword>
<feature type="transmembrane region" description="Helical" evidence="2">
    <location>
        <begin position="59"/>
        <end position="80"/>
    </location>
</feature>
<evidence type="ECO:0000256" key="1">
    <source>
        <dbReference type="SAM" id="MobiDB-lite"/>
    </source>
</evidence>
<name>A0A9W8GQL5_9FUNG</name>
<feature type="transmembrane region" description="Helical" evidence="2">
    <location>
        <begin position="144"/>
        <end position="164"/>
    </location>
</feature>
<feature type="region of interest" description="Disordered" evidence="1">
    <location>
        <begin position="25"/>
        <end position="48"/>
    </location>
</feature>
<organism evidence="3 4">
    <name type="scientific">Coemansia pectinata</name>
    <dbReference type="NCBI Taxonomy" id="1052879"/>
    <lineage>
        <taxon>Eukaryota</taxon>
        <taxon>Fungi</taxon>
        <taxon>Fungi incertae sedis</taxon>
        <taxon>Zoopagomycota</taxon>
        <taxon>Kickxellomycotina</taxon>
        <taxon>Kickxellomycetes</taxon>
        <taxon>Kickxellales</taxon>
        <taxon>Kickxellaceae</taxon>
        <taxon>Coemansia</taxon>
    </lineage>
</organism>
<reference evidence="3" key="1">
    <citation type="submission" date="2022-07" db="EMBL/GenBank/DDBJ databases">
        <title>Phylogenomic reconstructions and comparative analyses of Kickxellomycotina fungi.</title>
        <authorList>
            <person name="Reynolds N.K."/>
            <person name="Stajich J.E."/>
            <person name="Barry K."/>
            <person name="Grigoriev I.V."/>
            <person name="Crous P."/>
            <person name="Smith M.E."/>
        </authorList>
    </citation>
    <scope>NUCLEOTIDE SEQUENCE</scope>
    <source>
        <strain evidence="3">BCRC 34297</strain>
    </source>
</reference>
<gene>
    <name evidence="3" type="ORF">GGI19_005241</name>
</gene>
<evidence type="ECO:0000313" key="3">
    <source>
        <dbReference type="EMBL" id="KAJ2750204.1"/>
    </source>
</evidence>
<proteinExistence type="predicted"/>
<dbReference type="Pfam" id="PF20479">
    <property type="entry name" value="TMEM128"/>
    <property type="match status" value="1"/>
</dbReference>
<keyword evidence="4" id="KW-1185">Reference proteome</keyword>
<dbReference type="EMBL" id="JANBUH010000608">
    <property type="protein sequence ID" value="KAJ2750204.1"/>
    <property type="molecule type" value="Genomic_DNA"/>
</dbReference>
<feature type="transmembrane region" description="Helical" evidence="2">
    <location>
        <begin position="101"/>
        <end position="124"/>
    </location>
</feature>
<sequence length="193" mass="21425">MTEKDASAAAGSGVPQTVFIAQARQRTSARQPVPQPRPELDVKADDTRSAPAEHSEVTFLSRLASAAKCAFFAWFGWWFVRYFEIDRSLRHEAGTPHITMFWLYLALVALLPFLGVYFYVSVWRRRVRGEPLDLQDWQTNANSLVHYATVGLLFAWAFAIIALFPGFGIKSVFIVAVATICSVALAGAIEGVL</sequence>
<dbReference type="AlphaFoldDB" id="A0A9W8GQL5"/>
<keyword evidence="2" id="KW-0472">Membrane</keyword>